<proteinExistence type="predicted"/>
<reference evidence="2" key="1">
    <citation type="journal article" date="2022" name="bioRxiv">
        <title>Sequencing and chromosome-scale assembly of the giantPleurodeles waltlgenome.</title>
        <authorList>
            <person name="Brown T."/>
            <person name="Elewa A."/>
            <person name="Iarovenko S."/>
            <person name="Subramanian E."/>
            <person name="Araus A.J."/>
            <person name="Petzold A."/>
            <person name="Susuki M."/>
            <person name="Suzuki K.-i.T."/>
            <person name="Hayashi T."/>
            <person name="Toyoda A."/>
            <person name="Oliveira C."/>
            <person name="Osipova E."/>
            <person name="Leigh N.D."/>
            <person name="Simon A."/>
            <person name="Yun M.H."/>
        </authorList>
    </citation>
    <scope>NUCLEOTIDE SEQUENCE</scope>
    <source>
        <strain evidence="2">20211129_DDA</strain>
        <tissue evidence="2">Liver</tissue>
    </source>
</reference>
<evidence type="ECO:0000313" key="2">
    <source>
        <dbReference type="EMBL" id="KAJ1161734.1"/>
    </source>
</evidence>
<evidence type="ECO:0000313" key="3">
    <source>
        <dbReference type="Proteomes" id="UP001066276"/>
    </source>
</evidence>
<gene>
    <name evidence="2" type="ORF">NDU88_002215</name>
</gene>
<protein>
    <submittedName>
        <fullName evidence="2">Uncharacterized protein</fullName>
    </submittedName>
</protein>
<dbReference type="AlphaFoldDB" id="A0AAV7SDP7"/>
<organism evidence="2 3">
    <name type="scientific">Pleurodeles waltl</name>
    <name type="common">Iberian ribbed newt</name>
    <dbReference type="NCBI Taxonomy" id="8319"/>
    <lineage>
        <taxon>Eukaryota</taxon>
        <taxon>Metazoa</taxon>
        <taxon>Chordata</taxon>
        <taxon>Craniata</taxon>
        <taxon>Vertebrata</taxon>
        <taxon>Euteleostomi</taxon>
        <taxon>Amphibia</taxon>
        <taxon>Batrachia</taxon>
        <taxon>Caudata</taxon>
        <taxon>Salamandroidea</taxon>
        <taxon>Salamandridae</taxon>
        <taxon>Pleurodelinae</taxon>
        <taxon>Pleurodeles</taxon>
    </lineage>
</organism>
<feature type="compositionally biased region" description="Basic and acidic residues" evidence="1">
    <location>
        <begin position="7"/>
        <end position="19"/>
    </location>
</feature>
<keyword evidence="3" id="KW-1185">Reference proteome</keyword>
<accession>A0AAV7SDP7</accession>
<dbReference type="EMBL" id="JANPWB010000008">
    <property type="protein sequence ID" value="KAJ1161734.1"/>
    <property type="molecule type" value="Genomic_DNA"/>
</dbReference>
<name>A0AAV7SDP7_PLEWA</name>
<comment type="caution">
    <text evidence="2">The sequence shown here is derived from an EMBL/GenBank/DDBJ whole genome shotgun (WGS) entry which is preliminary data.</text>
</comment>
<feature type="compositionally biased region" description="Low complexity" evidence="1">
    <location>
        <begin position="73"/>
        <end position="84"/>
    </location>
</feature>
<sequence>MAVAIKETGRQTSDRRGGARETSNTPGAATNRARGAPSGIAALKNTATAAERRKEPKRNRNASGDGKAEDLGRCGSWGCRGCSI</sequence>
<evidence type="ECO:0000256" key="1">
    <source>
        <dbReference type="SAM" id="MobiDB-lite"/>
    </source>
</evidence>
<feature type="region of interest" description="Disordered" evidence="1">
    <location>
        <begin position="1"/>
        <end position="84"/>
    </location>
</feature>
<dbReference type="Proteomes" id="UP001066276">
    <property type="component" value="Chromosome 4_2"/>
</dbReference>